<accession>A0A0B7FFI1</accession>
<proteinExistence type="predicted"/>
<dbReference type="Gene3D" id="3.10.310.20">
    <property type="entry name" value="DHHA2 domain"/>
    <property type="match status" value="1"/>
</dbReference>
<evidence type="ECO:0000256" key="4">
    <source>
        <dbReference type="ARBA" id="ARBA00023211"/>
    </source>
</evidence>
<keyword evidence="3" id="KW-0378">Hydrolase</keyword>
<evidence type="ECO:0000313" key="7">
    <source>
        <dbReference type="Proteomes" id="UP000059188"/>
    </source>
</evidence>
<protein>
    <recommendedName>
        <fullName evidence="5">DHHA2 domain-containing protein</fullName>
    </recommendedName>
</protein>
<dbReference type="InterPro" id="IPR038222">
    <property type="entry name" value="DHHA2_dom_sf"/>
</dbReference>
<keyword evidence="7" id="KW-1185">Reference proteome</keyword>
<sequence length="451" mass="49492">MISGIRTHLQSKIFPYLKAPFSSVSTTTTIPVSSTEPAILLANMSALSTFFASNKKAFLDDLSTNRGEGWTIVMGNTAGDLDSCASALAHSYLSTTIDHKRTVALIQTPRLSLAHRTENLLAFQYAHLDKNNSDLLTIDDLTSAIKLEELRSSYALVDGNELSPKFPNDPSADRVNAIFDHHVNAGAHPNANPRIIHTAGSCASIVTNYYQPRFPPSPALGDAITDVYSLLLSAIMIDTSGLKDNGKTTLHDTTAAEYLYPRTLFGVPTIAGGEPNKDHMTLSDLASLLIDAKRDVIRLSGQELLGRDYKPFAWKNTKGEVVRVGLSTVPMGLKHWIERDGKKKFWADQQAWIKESNIDVLGVLTTFRTRTKNKHKREMLIVFPQDEGVADAPSGLELKLYTGIESNQDLGAVQKDIPGIEGRRARAWEQTEKQATRKQIAPAIQAIIEAS</sequence>
<dbReference type="PANTHER" id="PTHR12112">
    <property type="entry name" value="BNIP - RELATED"/>
    <property type="match status" value="1"/>
</dbReference>
<evidence type="ECO:0000256" key="2">
    <source>
        <dbReference type="ARBA" id="ARBA00022723"/>
    </source>
</evidence>
<dbReference type="GO" id="GO:0004309">
    <property type="term" value="F:exopolyphosphatase activity"/>
    <property type="evidence" value="ECO:0007669"/>
    <property type="project" value="TreeGrafter"/>
</dbReference>
<dbReference type="Pfam" id="PF01368">
    <property type="entry name" value="DHH"/>
    <property type="match status" value="1"/>
</dbReference>
<dbReference type="STRING" id="1108050.A0A0B7FFI1"/>
<dbReference type="SMART" id="SM01131">
    <property type="entry name" value="DHHA2"/>
    <property type="match status" value="1"/>
</dbReference>
<dbReference type="PROSITE" id="PS00018">
    <property type="entry name" value="EF_HAND_1"/>
    <property type="match status" value="1"/>
</dbReference>
<dbReference type="OrthoDB" id="374045at2759"/>
<dbReference type="InterPro" id="IPR004097">
    <property type="entry name" value="DHHA2"/>
</dbReference>
<dbReference type="InterPro" id="IPR038763">
    <property type="entry name" value="DHH_sf"/>
</dbReference>
<dbReference type="InterPro" id="IPR001667">
    <property type="entry name" value="DDH_dom"/>
</dbReference>
<gene>
    <name evidence="6" type="primary">PPX1</name>
    <name evidence="6" type="ORF">RSOLAG1IB_07449</name>
</gene>
<dbReference type="SUPFAM" id="SSF64182">
    <property type="entry name" value="DHH phosphoesterases"/>
    <property type="match status" value="1"/>
</dbReference>
<keyword evidence="4" id="KW-0464">Manganese</keyword>
<reference evidence="6 7" key="1">
    <citation type="submission" date="2014-11" db="EMBL/GenBank/DDBJ databases">
        <authorList>
            <person name="Wibberg Daniel"/>
        </authorList>
    </citation>
    <scope>NUCLEOTIDE SEQUENCE [LARGE SCALE GENOMIC DNA]</scope>
    <source>
        <strain evidence="6">Rhizoctonia solani AG1-IB 7/3/14</strain>
    </source>
</reference>
<dbReference type="PANTHER" id="PTHR12112:SF39">
    <property type="entry name" value="EG:152A3.5 PROTEIN (FBGN0003116_PN PROTEIN)"/>
    <property type="match status" value="1"/>
</dbReference>
<dbReference type="Gene3D" id="3.90.1640.10">
    <property type="entry name" value="inorganic pyrophosphatase (n-terminal core)"/>
    <property type="match status" value="1"/>
</dbReference>
<evidence type="ECO:0000259" key="5">
    <source>
        <dbReference type="SMART" id="SM01131"/>
    </source>
</evidence>
<dbReference type="AlphaFoldDB" id="A0A0B7FFI1"/>
<organism evidence="6 7">
    <name type="scientific">Thanatephorus cucumeris (strain AG1-IB / isolate 7/3/14)</name>
    <name type="common">Lettuce bottom rot fungus</name>
    <name type="synonym">Rhizoctonia solani</name>
    <dbReference type="NCBI Taxonomy" id="1108050"/>
    <lineage>
        <taxon>Eukaryota</taxon>
        <taxon>Fungi</taxon>
        <taxon>Dikarya</taxon>
        <taxon>Basidiomycota</taxon>
        <taxon>Agaricomycotina</taxon>
        <taxon>Agaricomycetes</taxon>
        <taxon>Cantharellales</taxon>
        <taxon>Ceratobasidiaceae</taxon>
        <taxon>Rhizoctonia</taxon>
        <taxon>Rhizoctonia solani AG-1</taxon>
    </lineage>
</organism>
<dbReference type="Pfam" id="PF02833">
    <property type="entry name" value="DHHA2"/>
    <property type="match status" value="1"/>
</dbReference>
<dbReference type="InterPro" id="IPR018247">
    <property type="entry name" value="EF_Hand_1_Ca_BS"/>
</dbReference>
<name>A0A0B7FFI1_THACB</name>
<feature type="domain" description="DHHA2" evidence="5">
    <location>
        <begin position="286"/>
        <end position="448"/>
    </location>
</feature>
<evidence type="ECO:0000313" key="6">
    <source>
        <dbReference type="EMBL" id="CEL54957.1"/>
    </source>
</evidence>
<dbReference type="GO" id="GO:0005737">
    <property type="term" value="C:cytoplasm"/>
    <property type="evidence" value="ECO:0007669"/>
    <property type="project" value="InterPro"/>
</dbReference>
<dbReference type="EMBL" id="LN679118">
    <property type="protein sequence ID" value="CEL54957.1"/>
    <property type="molecule type" value="Genomic_DNA"/>
</dbReference>
<evidence type="ECO:0000256" key="1">
    <source>
        <dbReference type="ARBA" id="ARBA00001936"/>
    </source>
</evidence>
<comment type="cofactor">
    <cofactor evidence="1">
        <name>Mn(2+)</name>
        <dbReference type="ChEBI" id="CHEBI:29035"/>
    </cofactor>
</comment>
<dbReference type="Proteomes" id="UP000059188">
    <property type="component" value="Unassembled WGS sequence"/>
</dbReference>
<evidence type="ECO:0000256" key="3">
    <source>
        <dbReference type="ARBA" id="ARBA00022801"/>
    </source>
</evidence>
<keyword evidence="2" id="KW-0479">Metal-binding</keyword>